<dbReference type="InterPro" id="IPR038577">
    <property type="entry name" value="GT10-like_C_sf"/>
</dbReference>
<accession>A0A6C0IIR9</accession>
<feature type="domain" description="Glycosyl transferase family 25" evidence="5">
    <location>
        <begin position="611"/>
        <end position="737"/>
    </location>
</feature>
<proteinExistence type="inferred from homology"/>
<evidence type="ECO:0000256" key="2">
    <source>
        <dbReference type="ARBA" id="ARBA00022676"/>
    </source>
</evidence>
<protein>
    <submittedName>
        <fullName evidence="6">Uncharacterized protein</fullName>
    </submittedName>
</protein>
<keyword evidence="2" id="KW-0328">Glycosyltransferase</keyword>
<dbReference type="Gene3D" id="3.40.50.11660">
    <property type="entry name" value="Glycosyl transferase family 10, C-terminal domain"/>
    <property type="match status" value="1"/>
</dbReference>
<reference evidence="6" key="1">
    <citation type="journal article" date="2020" name="Nature">
        <title>Giant virus diversity and host interactions through global metagenomics.</title>
        <authorList>
            <person name="Schulz F."/>
            <person name="Roux S."/>
            <person name="Paez-Espino D."/>
            <person name="Jungbluth S."/>
            <person name="Walsh D.A."/>
            <person name="Denef V.J."/>
            <person name="McMahon K.D."/>
            <person name="Konstantinidis K.T."/>
            <person name="Eloe-Fadrosh E.A."/>
            <person name="Kyrpides N.C."/>
            <person name="Woyke T."/>
        </authorList>
    </citation>
    <scope>NUCLEOTIDE SEQUENCE</scope>
    <source>
        <strain evidence="6">GVMAG-M-3300023184-89</strain>
    </source>
</reference>
<evidence type="ECO:0000256" key="3">
    <source>
        <dbReference type="ARBA" id="ARBA00022679"/>
    </source>
</evidence>
<dbReference type="GO" id="GO:0046920">
    <property type="term" value="F:alpha-(1-&gt;3)-fucosyltransferase activity"/>
    <property type="evidence" value="ECO:0007669"/>
    <property type="project" value="TreeGrafter"/>
</dbReference>
<keyword evidence="3" id="KW-0808">Transferase</keyword>
<comment type="similarity">
    <text evidence="1">Belongs to the glycosyltransferase 10 family.</text>
</comment>
<dbReference type="InterPro" id="IPR002654">
    <property type="entry name" value="Glyco_trans_25"/>
</dbReference>
<evidence type="ECO:0000259" key="5">
    <source>
        <dbReference type="Pfam" id="PF01755"/>
    </source>
</evidence>
<dbReference type="CDD" id="cd06532">
    <property type="entry name" value="Glyco_transf_25"/>
    <property type="match status" value="1"/>
</dbReference>
<evidence type="ECO:0000313" key="6">
    <source>
        <dbReference type="EMBL" id="QHT92689.1"/>
    </source>
</evidence>
<dbReference type="EMBL" id="MN740193">
    <property type="protein sequence ID" value="QHT92689.1"/>
    <property type="molecule type" value="Genomic_DNA"/>
</dbReference>
<dbReference type="InterPro" id="IPR001503">
    <property type="entry name" value="Glyco_trans_10"/>
</dbReference>
<dbReference type="PANTHER" id="PTHR11929">
    <property type="entry name" value="ALPHA- 1,3 -FUCOSYLTRANSFERASE"/>
    <property type="match status" value="1"/>
</dbReference>
<dbReference type="Pfam" id="PF00852">
    <property type="entry name" value="Glyco_transf_10"/>
    <property type="match status" value="1"/>
</dbReference>
<dbReference type="InterPro" id="IPR055270">
    <property type="entry name" value="Glyco_tran_10_C"/>
</dbReference>
<sequence length="1177" mass="137848">MPVTIKLNASKLEEYKLNVDKQIYAEQSKSIQTIAQGTGLECTVEIIDLFGTVYIANMVAALAKILRETGITVNVCIRDLTNSDIYTCLIEPTRFLFICCPQHFLQVYKGSTYPSNLNVLSENKYFLYQLEKLDIGSSLYLSENIVDLVKNSRITFDYSGVNLPFYPDECKDKVVHLLPPVVDMNDNEIVVEKKIDILFCGRSTEHRKLICDALRLAGYTVLNVTDVFGKELTELIKTAKIFLNLHHDQSSSLETCRLNEAVMSNDVHIISEKSGQPELEKIYGTRVHFIERIGGDNYAELFQKVKDVLGLKKNIGIFNIEKMHDSIIERLEYNILSVSIYKDLHNFIIDGKTQFDNDTFMFMKDKSYCNLGVKELIDLPVYYINLDNSTDRYEMFNSQINKYNIPPEQVKRISAIDGKTLNVTSIVNKIHHDIKDKPNVISCTLSHIKAIQTAYEDLCEYAIIMEDDCNFEYVLYQRYKLSDIANFLGKTYNLIQLSFMGDFEYNTKLQLSPCFIFNGYKDSTAAYLITRKGMKNILDSFANRNIELYVADVTIYELAKNCCHLTKPYFIYFDSKVINTTIQTNSILEYENKNKIFWDKYYYVVSQFWDKAYVINLDMDVKKYINMCKVLNILNLDYNSTFVSAELGTTLDIPTLKQSHILTEESSKWLKGTIGCNYTQYKIIKEAYEKKYNKIIIFEDDISITDNFFEILYDCKTINHDGLVLGHVNWDNKKDIFRKKYNNCYKINKKHYNIGGFYGVILNKSAIEYFYHNWNPVHTISDIYLRDVATKLNIYYIIPVIVNVDIDKDSLTSVNDITSGIKYTNKPMCTTLEKIKRIMFKNLHNVSPILIFTFKLAKEYSNEVIKRILKTLAFKNIQYTDNIEEADIIFIHYHERTNIRHTGLSILINGESRNDLEINFDIYIDSIKSFNYFHIHYPEIFQSSMNKFDKTFPCNKKTKFCAYMYSYDIPHRVNYFKILSTYKLVDGLGKSMNNINREDDRFDESFKDIAIKIYLDYKFVLSLENVNCQGYSTEKLLLPLFANSIPIYYGDSEIFKYINKKRVIYTDDFKSDIELLEYIKKVDMDDVLYNNIIQEEWFTKNHTFETITTKKMDNRIKNIFGLTKRKISITNNFNSDVLYFNYNYTIFNNFFIKKSLLNWCNEEDKIEYDTRLLKTFN</sequence>
<evidence type="ECO:0000256" key="1">
    <source>
        <dbReference type="ARBA" id="ARBA00008919"/>
    </source>
</evidence>
<dbReference type="SUPFAM" id="SSF53756">
    <property type="entry name" value="UDP-Glycosyltransferase/glycogen phosphorylase"/>
    <property type="match status" value="1"/>
</dbReference>
<dbReference type="GO" id="GO:0016020">
    <property type="term" value="C:membrane"/>
    <property type="evidence" value="ECO:0007669"/>
    <property type="project" value="InterPro"/>
</dbReference>
<dbReference type="PANTHER" id="PTHR11929:SF194">
    <property type="entry name" value="ALPHA-(1,3)-FUCOSYLTRANSFERASE 10"/>
    <property type="match status" value="1"/>
</dbReference>
<feature type="domain" description="Glycosyl transferase family 25" evidence="5">
    <location>
        <begin position="380"/>
        <end position="548"/>
    </location>
</feature>
<feature type="domain" description="Fucosyltransferase C-terminal" evidence="4">
    <location>
        <begin position="956"/>
        <end position="1094"/>
    </location>
</feature>
<evidence type="ECO:0000259" key="4">
    <source>
        <dbReference type="Pfam" id="PF00852"/>
    </source>
</evidence>
<dbReference type="AlphaFoldDB" id="A0A6C0IIR9"/>
<name>A0A6C0IIR9_9ZZZZ</name>
<dbReference type="Pfam" id="PF01755">
    <property type="entry name" value="Glyco_transf_25"/>
    <property type="match status" value="2"/>
</dbReference>
<organism evidence="6">
    <name type="scientific">viral metagenome</name>
    <dbReference type="NCBI Taxonomy" id="1070528"/>
    <lineage>
        <taxon>unclassified sequences</taxon>
        <taxon>metagenomes</taxon>
        <taxon>organismal metagenomes</taxon>
    </lineage>
</organism>